<accession>A0A2N7VUU6</accession>
<proteinExistence type="predicted"/>
<dbReference type="InterPro" id="IPR031848">
    <property type="entry name" value="PrlF_antitoxin"/>
</dbReference>
<name>A0A2N7VUU6_9BURK</name>
<evidence type="ECO:0000313" key="2">
    <source>
        <dbReference type="Proteomes" id="UP000235616"/>
    </source>
</evidence>
<dbReference type="GO" id="GO:0001558">
    <property type="term" value="P:regulation of cell growth"/>
    <property type="evidence" value="ECO:0007669"/>
    <property type="project" value="InterPro"/>
</dbReference>
<dbReference type="AlphaFoldDB" id="A0A2N7VUU6"/>
<keyword evidence="2" id="KW-1185">Reference proteome</keyword>
<protein>
    <submittedName>
        <fullName evidence="1">Regulator</fullName>
    </submittedName>
</protein>
<comment type="caution">
    <text evidence="1">The sequence shown here is derived from an EMBL/GenBank/DDBJ whole genome shotgun (WGS) entry which is preliminary data.</text>
</comment>
<dbReference type="GO" id="GO:0097351">
    <property type="term" value="F:toxin sequestering activity"/>
    <property type="evidence" value="ECO:0007669"/>
    <property type="project" value="InterPro"/>
</dbReference>
<reference evidence="1 2" key="1">
    <citation type="submission" date="2018-01" db="EMBL/GenBank/DDBJ databases">
        <title>Whole genome analyses suggest that Burkholderia sensu lato contains two further novel genera in the rhizoxinica-symbiotica group Mycetohabitans gen. nov., and Trinickia gen. nov.: implications for the evolution of diazotrophy and nodulation in the Burkholderiaceae.</title>
        <authorList>
            <person name="Estrada-de los Santos P."/>
            <person name="Palmer M."/>
            <person name="Chavez-Ramirez B."/>
            <person name="Beukes C."/>
            <person name="Steenkamp E.T."/>
            <person name="Hirsch A.M."/>
            <person name="Manyaka P."/>
            <person name="Maluk M."/>
            <person name="Lafos M."/>
            <person name="Crook M."/>
            <person name="Gross E."/>
            <person name="Simon M.F."/>
            <person name="Bueno dos Reis Junior F."/>
            <person name="Poole P.S."/>
            <person name="Venter S.N."/>
            <person name="James E.K."/>
        </authorList>
    </citation>
    <scope>NUCLEOTIDE SEQUENCE [LARGE SCALE GENOMIC DNA]</scope>
    <source>
        <strain evidence="1 2">GIMN1.004</strain>
    </source>
</reference>
<dbReference type="OrthoDB" id="426345at2"/>
<organism evidence="1 2">
    <name type="scientific">Trinickia dabaoshanensis</name>
    <dbReference type="NCBI Taxonomy" id="564714"/>
    <lineage>
        <taxon>Bacteria</taxon>
        <taxon>Pseudomonadati</taxon>
        <taxon>Pseudomonadota</taxon>
        <taxon>Betaproteobacteria</taxon>
        <taxon>Burkholderiales</taxon>
        <taxon>Burkholderiaceae</taxon>
        <taxon>Trinickia</taxon>
    </lineage>
</organism>
<dbReference type="EMBL" id="PNYA01000007">
    <property type="protein sequence ID" value="PMS20928.1"/>
    <property type="molecule type" value="Genomic_DNA"/>
</dbReference>
<sequence>MLPDDANFPEAQSSLTDSYRTTVPEIIRRYLRLDKRGKIRYRIKSTGEVVMERVTAMDESDPALAPLLAFPAHDIVALPAMVRSFPPELVERARALVKNVDIEINAPLSPDDE</sequence>
<gene>
    <name evidence="1" type="ORF">C0Z18_10120</name>
</gene>
<dbReference type="GO" id="GO:0003700">
    <property type="term" value="F:DNA-binding transcription factor activity"/>
    <property type="evidence" value="ECO:0007669"/>
    <property type="project" value="InterPro"/>
</dbReference>
<dbReference type="Proteomes" id="UP000235616">
    <property type="component" value="Unassembled WGS sequence"/>
</dbReference>
<dbReference type="Pfam" id="PF15937">
    <property type="entry name" value="PrlF_antitoxin"/>
    <property type="match status" value="1"/>
</dbReference>
<evidence type="ECO:0000313" key="1">
    <source>
        <dbReference type="EMBL" id="PMS20928.1"/>
    </source>
</evidence>